<evidence type="ECO:0000256" key="7">
    <source>
        <dbReference type="SAM" id="Phobius"/>
    </source>
</evidence>
<dbReference type="GO" id="GO:0071786">
    <property type="term" value="P:endoplasmic reticulum tubular network organization"/>
    <property type="evidence" value="ECO:0007669"/>
    <property type="project" value="TreeGrafter"/>
</dbReference>
<dbReference type="AlphaFoldDB" id="A0A833RF24"/>
<dbReference type="GO" id="GO:0005783">
    <property type="term" value="C:endoplasmic reticulum"/>
    <property type="evidence" value="ECO:0007669"/>
    <property type="project" value="TreeGrafter"/>
</dbReference>
<dbReference type="Pfam" id="PF03661">
    <property type="entry name" value="TMEM33_Pom33"/>
    <property type="match status" value="1"/>
</dbReference>
<sequence>MAAQAAEQRAKRAAAAAYDYEGDPRWSEYWSNVLLPPHMAIRPEVIEHFKRKFYQRYIDPDFVVDAMTAGPASASTSESFRPHSSGPSGGPPTQPERGNNQLRMQLEAIHFAVNAWVLAVAMLGIVPILTANLSRKVYRLSLLGTIISSLYSLFSLYGKPRAGTLPAIQMWLQSIIATKDFIRLMFCLSFVTSQAHFRVALIPVLCWSLDHLSRFLRRYFTRSSLYRRYLEVPCIWVERNNNTLSGLSSYAEVALGFLLIISLISWQRSLVQTFMYWNLLKLMYHAPMISAYHRIVWSNIGRLINPYIYRHAPFLNTPISAVQRWWFM</sequence>
<reference evidence="8" key="1">
    <citation type="submission" date="2020-01" db="EMBL/GenBank/DDBJ databases">
        <title>Genome sequence of Kobresia littledalei, the first chromosome-level genome in the family Cyperaceae.</title>
        <authorList>
            <person name="Qu G."/>
        </authorList>
    </citation>
    <scope>NUCLEOTIDE SEQUENCE</scope>
    <source>
        <strain evidence="8">C.B.Clarke</strain>
        <tissue evidence="8">Leaf</tissue>
    </source>
</reference>
<dbReference type="Proteomes" id="UP000623129">
    <property type="component" value="Unassembled WGS sequence"/>
</dbReference>
<feature type="transmembrane region" description="Helical" evidence="7">
    <location>
        <begin position="247"/>
        <end position="266"/>
    </location>
</feature>
<feature type="transmembrane region" description="Helical" evidence="7">
    <location>
        <begin position="137"/>
        <end position="158"/>
    </location>
</feature>
<evidence type="ECO:0000256" key="2">
    <source>
        <dbReference type="ARBA" id="ARBA00007322"/>
    </source>
</evidence>
<dbReference type="InterPro" id="IPR005344">
    <property type="entry name" value="TMEM33/Pom33"/>
</dbReference>
<dbReference type="GO" id="GO:0016020">
    <property type="term" value="C:membrane"/>
    <property type="evidence" value="ECO:0007669"/>
    <property type="project" value="UniProtKB-SubCell"/>
</dbReference>
<comment type="subcellular location">
    <subcellularLocation>
        <location evidence="1">Membrane</location>
        <topology evidence="1">Multi-pass membrane protein</topology>
    </subcellularLocation>
</comment>
<feature type="region of interest" description="Disordered" evidence="6">
    <location>
        <begin position="73"/>
        <end position="98"/>
    </location>
</feature>
<evidence type="ECO:0000313" key="8">
    <source>
        <dbReference type="EMBL" id="KAF3334881.1"/>
    </source>
</evidence>
<evidence type="ECO:0000256" key="4">
    <source>
        <dbReference type="ARBA" id="ARBA00022989"/>
    </source>
</evidence>
<comment type="caution">
    <text evidence="8">The sequence shown here is derived from an EMBL/GenBank/DDBJ whole genome shotgun (WGS) entry which is preliminary data.</text>
</comment>
<gene>
    <name evidence="8" type="ORF">FCM35_KLT21485</name>
</gene>
<protein>
    <submittedName>
        <fullName evidence="8">Transmembrane protein 33</fullName>
    </submittedName>
</protein>
<dbReference type="OrthoDB" id="2017147at2759"/>
<keyword evidence="5 7" id="KW-0472">Membrane</keyword>
<dbReference type="PANTHER" id="PTHR12703">
    <property type="entry name" value="TRANSMEMBRANE PROTEIN 33"/>
    <property type="match status" value="1"/>
</dbReference>
<evidence type="ECO:0000313" key="9">
    <source>
        <dbReference type="Proteomes" id="UP000623129"/>
    </source>
</evidence>
<dbReference type="InterPro" id="IPR051645">
    <property type="entry name" value="PER33/POM33_regulator"/>
</dbReference>
<proteinExistence type="inferred from homology"/>
<keyword evidence="9" id="KW-1185">Reference proteome</keyword>
<organism evidence="8 9">
    <name type="scientific">Carex littledalei</name>
    <dbReference type="NCBI Taxonomy" id="544730"/>
    <lineage>
        <taxon>Eukaryota</taxon>
        <taxon>Viridiplantae</taxon>
        <taxon>Streptophyta</taxon>
        <taxon>Embryophyta</taxon>
        <taxon>Tracheophyta</taxon>
        <taxon>Spermatophyta</taxon>
        <taxon>Magnoliopsida</taxon>
        <taxon>Liliopsida</taxon>
        <taxon>Poales</taxon>
        <taxon>Cyperaceae</taxon>
        <taxon>Cyperoideae</taxon>
        <taxon>Cariceae</taxon>
        <taxon>Carex</taxon>
        <taxon>Carex subgen. Euthyceras</taxon>
    </lineage>
</organism>
<name>A0A833RF24_9POAL</name>
<evidence type="ECO:0000256" key="6">
    <source>
        <dbReference type="SAM" id="MobiDB-lite"/>
    </source>
</evidence>
<accession>A0A833RF24</accession>
<dbReference type="EMBL" id="SWLB01000009">
    <property type="protein sequence ID" value="KAF3334881.1"/>
    <property type="molecule type" value="Genomic_DNA"/>
</dbReference>
<dbReference type="PANTHER" id="PTHR12703:SF4">
    <property type="entry name" value="TRANSMEMBRANE PROTEIN 33"/>
    <property type="match status" value="1"/>
</dbReference>
<keyword evidence="3 7" id="KW-0812">Transmembrane</keyword>
<feature type="transmembrane region" description="Helical" evidence="7">
    <location>
        <begin position="111"/>
        <end position="131"/>
    </location>
</feature>
<evidence type="ECO:0000256" key="1">
    <source>
        <dbReference type="ARBA" id="ARBA00004141"/>
    </source>
</evidence>
<evidence type="ECO:0000256" key="3">
    <source>
        <dbReference type="ARBA" id="ARBA00022692"/>
    </source>
</evidence>
<dbReference type="GO" id="GO:0061024">
    <property type="term" value="P:membrane organization"/>
    <property type="evidence" value="ECO:0007669"/>
    <property type="project" value="TreeGrafter"/>
</dbReference>
<keyword evidence="4 7" id="KW-1133">Transmembrane helix</keyword>
<evidence type="ECO:0000256" key="5">
    <source>
        <dbReference type="ARBA" id="ARBA00023136"/>
    </source>
</evidence>
<comment type="similarity">
    <text evidence="2">Belongs to the PER33/POM33 family.</text>
</comment>